<dbReference type="OrthoDB" id="9815829at2"/>
<dbReference type="RefSeq" id="WP_143410138.1">
    <property type="nucleotide sequence ID" value="NZ_VHSF01000001.1"/>
</dbReference>
<dbReference type="PANTHER" id="PTHR43685:SF2">
    <property type="entry name" value="GLYCOSYLTRANSFERASE 2-LIKE DOMAIN-CONTAINING PROTEIN"/>
    <property type="match status" value="1"/>
</dbReference>
<dbReference type="GO" id="GO:0016740">
    <property type="term" value="F:transferase activity"/>
    <property type="evidence" value="ECO:0007669"/>
    <property type="project" value="UniProtKB-KW"/>
</dbReference>
<reference evidence="2 3" key="1">
    <citation type="submission" date="2019-06" db="EMBL/GenBank/DDBJ databases">
        <title>Gramella sabulilitoris sp. nov., isolated from a marine sand.</title>
        <authorList>
            <person name="Yoon J.-H."/>
        </authorList>
    </citation>
    <scope>NUCLEOTIDE SEQUENCE [LARGE SCALE GENOMIC DNA]</scope>
    <source>
        <strain evidence="2 3">HSMS-1</strain>
    </source>
</reference>
<accession>A0A550I8Q8</accession>
<dbReference type="InterPro" id="IPR050834">
    <property type="entry name" value="Glycosyltransf_2"/>
</dbReference>
<feature type="domain" description="Glycosyltransferase 2-like" evidence="1">
    <location>
        <begin position="8"/>
        <end position="134"/>
    </location>
</feature>
<comment type="caution">
    <text evidence="2">The sequence shown here is derived from an EMBL/GenBank/DDBJ whole genome shotgun (WGS) entry which is preliminary data.</text>
</comment>
<evidence type="ECO:0000313" key="3">
    <source>
        <dbReference type="Proteomes" id="UP000315131"/>
    </source>
</evidence>
<evidence type="ECO:0000313" key="2">
    <source>
        <dbReference type="EMBL" id="TRO67361.1"/>
    </source>
</evidence>
<evidence type="ECO:0000259" key="1">
    <source>
        <dbReference type="Pfam" id="PF00535"/>
    </source>
</evidence>
<keyword evidence="2" id="KW-0808">Transferase</keyword>
<dbReference type="SUPFAM" id="SSF53448">
    <property type="entry name" value="Nucleotide-diphospho-sugar transferases"/>
    <property type="match status" value="1"/>
</dbReference>
<dbReference type="InterPro" id="IPR029044">
    <property type="entry name" value="Nucleotide-diphossugar_trans"/>
</dbReference>
<dbReference type="Proteomes" id="UP000315131">
    <property type="component" value="Unassembled WGS sequence"/>
</dbReference>
<name>A0A550I8Q8_9FLAO</name>
<dbReference type="PANTHER" id="PTHR43685">
    <property type="entry name" value="GLYCOSYLTRANSFERASE"/>
    <property type="match status" value="1"/>
</dbReference>
<gene>
    <name evidence="2" type="ORF">FGM01_05615</name>
</gene>
<protein>
    <submittedName>
        <fullName evidence="2">Glycosyltransferase</fullName>
    </submittedName>
</protein>
<keyword evidence="3" id="KW-1185">Reference proteome</keyword>
<organism evidence="2 3">
    <name type="scientific">Christiangramia sabulilitoris</name>
    <dbReference type="NCBI Taxonomy" id="2583991"/>
    <lineage>
        <taxon>Bacteria</taxon>
        <taxon>Pseudomonadati</taxon>
        <taxon>Bacteroidota</taxon>
        <taxon>Flavobacteriia</taxon>
        <taxon>Flavobacteriales</taxon>
        <taxon>Flavobacteriaceae</taxon>
        <taxon>Christiangramia</taxon>
    </lineage>
</organism>
<dbReference type="InterPro" id="IPR001173">
    <property type="entry name" value="Glyco_trans_2-like"/>
</dbReference>
<dbReference type="Gene3D" id="3.90.550.10">
    <property type="entry name" value="Spore Coat Polysaccharide Biosynthesis Protein SpsA, Chain A"/>
    <property type="match status" value="1"/>
</dbReference>
<dbReference type="AlphaFoldDB" id="A0A550I8Q8"/>
<proteinExistence type="predicted"/>
<dbReference type="EMBL" id="VHSF01000001">
    <property type="protein sequence ID" value="TRO67361.1"/>
    <property type="molecule type" value="Genomic_DNA"/>
</dbReference>
<dbReference type="Pfam" id="PF00535">
    <property type="entry name" value="Glycos_transf_2"/>
    <property type="match status" value="1"/>
</dbReference>
<sequence length="261" mass="30251">MEDQGLVSVIMPAYNSEAFIAESIQSVLDQTYSNWELLIIDDASTDSTPSIIQEFLGKDYRIRFLKNSTNRGTHHTRNKGIKAAQGDFIAFLDADDLWKPEKLKTQLNFLSEHDLNACYSSYELISENGERINKKVMALPVLSYAKLLKANYVGNLTGIYNSKMLGKIYSPQISKRQDWALWLEVIKKGGSMQGIQEALAVYRIRKNSISRNKLEMLRYNYRVYHDILGYNRYESLWKMLVFLNEQFFVKSKQIVPTKFEK</sequence>